<feature type="non-terminal residue" evidence="2">
    <location>
        <position position="1"/>
    </location>
</feature>
<organism evidence="2">
    <name type="scientific">Anthurium amnicola</name>
    <dbReference type="NCBI Taxonomy" id="1678845"/>
    <lineage>
        <taxon>Eukaryota</taxon>
        <taxon>Viridiplantae</taxon>
        <taxon>Streptophyta</taxon>
        <taxon>Embryophyta</taxon>
        <taxon>Tracheophyta</taxon>
        <taxon>Spermatophyta</taxon>
        <taxon>Magnoliopsida</taxon>
        <taxon>Liliopsida</taxon>
        <taxon>Araceae</taxon>
        <taxon>Pothoideae</taxon>
        <taxon>Potheae</taxon>
        <taxon>Anthurium</taxon>
    </lineage>
</organism>
<sequence length="968" mass="106981">SLSHTHTPCFCLPVRVSPRVYIPVGSLHQSMVCIPCNVNTTAACLPAKRLPPSCRKTCLSLRELISRHEGPPTLERRRPRRRHFVHLSDVSATGSDPPPASFEPLQPQQQIRDTLFPGGFRRPEIKVPTIVLRVDAAQVLQSAAAIDVVVSKGFVGIVLLHGGDDSGGQLYEAACMLRSVVRERVYFLVAERVDVAAAVGASGVVLSDQGLPVIVARNMLMNSKAESVLLPIVARDVRTAGGAMTASASEGADFVIFGIDRNNYAKILEGPIAIQNVKVPIFLDVVDCAGEGSPSDVASNLLQSGASGMVLSLDDLNMFSEDIFSMFSATQVLNTRMQGESPLPHNHNAADVAREPQEKSLVAGFTKLDDKEIMLIEAERFVLLEAIAAIRKAAPLMAEVSLLEDAVSRLDQPFMMVIVGEFNSGKSTVINALLGRRYLKEGVIPTTNAITLLSYSETEESERCETHPDGQFICYLPAPILKEMILVDTPGTNVILQRQQRLTEEFVPRADLVVFVLSSDRPLTESEVAFLLYVQQWKKKVIFILNKSDLYRNASELEEAVTFVRENARRLLNKENVMIYPVSARCAMEVKLSASSDIGRDSEDLLLSDPLWVSSGFYELENFLFSFLDGSTETGMERMKLKLDTPIGIAERLLTACETQVTYDYDCATRDLSSINDLISSVKDYAIQMENESISWRKRTMSLVEMAKNRAIKLVESTLQLSNVDLIATYAVRGERSSSISATSAIENEIISPALSEAQTLVREYLLWLHSKATHERQLYLDSFEKKWSRFLSVNREVHPEASDLMAKGEELSIKVTDKFSSSAAAKLFEQEIREVVLGTFGALGAAGLSASLLTSILPSTLEDILALMFCAAGGLLAISNFPARRKEAVEKVRRVADSVGREIEEAMQEDLSQTIEKLRQFVAIVGKPYQEGAQHKLDRLFRIREELTNVEHKLQALKFEIQNLHVS</sequence>
<protein>
    <submittedName>
        <fullName evidence="2">Uncharacterized protein in xynA 3'region</fullName>
    </submittedName>
</protein>
<evidence type="ECO:0000313" key="2">
    <source>
        <dbReference type="EMBL" id="JAT46083.1"/>
    </source>
</evidence>
<dbReference type="GO" id="GO:0031969">
    <property type="term" value="C:chloroplast membrane"/>
    <property type="evidence" value="ECO:0007669"/>
    <property type="project" value="TreeGrafter"/>
</dbReference>
<dbReference type="InterPro" id="IPR051943">
    <property type="entry name" value="TRAFAC_Dynamin-like_GTPase"/>
</dbReference>
<dbReference type="GO" id="GO:0005525">
    <property type="term" value="F:GTP binding"/>
    <property type="evidence" value="ECO:0007669"/>
    <property type="project" value="InterPro"/>
</dbReference>
<accession>A0A1D1XUM9</accession>
<dbReference type="FunFam" id="3.20.20.70:FF:000243">
    <property type="entry name" value="Probable transmembrane GTPase FZO-like, chloroplastic"/>
    <property type="match status" value="1"/>
</dbReference>
<dbReference type="Gene3D" id="3.20.20.70">
    <property type="entry name" value="Aldolase class I"/>
    <property type="match status" value="1"/>
</dbReference>
<dbReference type="InterPro" id="IPR027417">
    <property type="entry name" value="P-loop_NTPase"/>
</dbReference>
<dbReference type="InterPro" id="IPR006073">
    <property type="entry name" value="GTP-bd"/>
</dbReference>
<reference evidence="2" key="1">
    <citation type="submission" date="2015-07" db="EMBL/GenBank/DDBJ databases">
        <title>Transcriptome Assembly of Anthurium amnicola.</title>
        <authorList>
            <person name="Suzuki J."/>
        </authorList>
    </citation>
    <scope>NUCLEOTIDE SEQUENCE</scope>
</reference>
<dbReference type="EMBL" id="GDJX01021853">
    <property type="protein sequence ID" value="JAT46083.1"/>
    <property type="molecule type" value="Transcribed_RNA"/>
</dbReference>
<dbReference type="CDD" id="cd09912">
    <property type="entry name" value="DLP_2"/>
    <property type="match status" value="1"/>
</dbReference>
<dbReference type="Gene3D" id="3.40.50.300">
    <property type="entry name" value="P-loop containing nucleotide triphosphate hydrolases"/>
    <property type="match status" value="1"/>
</dbReference>
<dbReference type="PANTHER" id="PTHR43681">
    <property type="entry name" value="TRANSMEMBRANE GTPASE FZO"/>
    <property type="match status" value="1"/>
</dbReference>
<dbReference type="SUPFAM" id="SSF52540">
    <property type="entry name" value="P-loop containing nucleoside triphosphate hydrolases"/>
    <property type="match status" value="1"/>
</dbReference>
<dbReference type="InterPro" id="IPR013785">
    <property type="entry name" value="Aldolase_TIM"/>
</dbReference>
<proteinExistence type="predicted"/>
<dbReference type="GO" id="GO:0010027">
    <property type="term" value="P:thylakoid membrane organization"/>
    <property type="evidence" value="ECO:0007669"/>
    <property type="project" value="TreeGrafter"/>
</dbReference>
<gene>
    <name evidence="2" type="primary">YOR6_3</name>
    <name evidence="2" type="ORF">g.121359</name>
</gene>
<dbReference type="Pfam" id="PF01926">
    <property type="entry name" value="MMR_HSR1"/>
    <property type="match status" value="1"/>
</dbReference>
<dbReference type="PANTHER" id="PTHR43681:SF1">
    <property type="entry name" value="SARCALUMENIN"/>
    <property type="match status" value="1"/>
</dbReference>
<name>A0A1D1XUM9_9ARAE</name>
<evidence type="ECO:0000259" key="1">
    <source>
        <dbReference type="Pfam" id="PF01926"/>
    </source>
</evidence>
<dbReference type="FunFam" id="3.40.50.300:FF:001052">
    <property type="entry name" value="Probable transmembrane GTPase FZO-like, chloroplastic"/>
    <property type="match status" value="1"/>
</dbReference>
<feature type="domain" description="G" evidence="1">
    <location>
        <begin position="416"/>
        <end position="547"/>
    </location>
</feature>
<dbReference type="AlphaFoldDB" id="A0A1D1XUM9"/>